<keyword evidence="2" id="KW-0812">Transmembrane</keyword>
<name>A0ABN7SMZ4_OIKDI</name>
<feature type="compositionally biased region" description="Basic and acidic residues" evidence="1">
    <location>
        <begin position="21"/>
        <end position="32"/>
    </location>
</feature>
<gene>
    <name evidence="3" type="ORF">OKIOD_LOCUS10224</name>
</gene>
<protein>
    <submittedName>
        <fullName evidence="3">Oidioi.mRNA.OKI2018_I69.chr1.g1459.t1.cds</fullName>
    </submittedName>
</protein>
<dbReference type="Proteomes" id="UP001158576">
    <property type="component" value="Chromosome 1"/>
</dbReference>
<evidence type="ECO:0000256" key="2">
    <source>
        <dbReference type="SAM" id="Phobius"/>
    </source>
</evidence>
<keyword evidence="2" id="KW-0472">Membrane</keyword>
<dbReference type="EMBL" id="OU015566">
    <property type="protein sequence ID" value="CAG5104695.1"/>
    <property type="molecule type" value="Genomic_DNA"/>
</dbReference>
<evidence type="ECO:0000313" key="4">
    <source>
        <dbReference type="Proteomes" id="UP001158576"/>
    </source>
</evidence>
<organism evidence="3 4">
    <name type="scientific">Oikopleura dioica</name>
    <name type="common">Tunicate</name>
    <dbReference type="NCBI Taxonomy" id="34765"/>
    <lineage>
        <taxon>Eukaryota</taxon>
        <taxon>Metazoa</taxon>
        <taxon>Chordata</taxon>
        <taxon>Tunicata</taxon>
        <taxon>Appendicularia</taxon>
        <taxon>Copelata</taxon>
        <taxon>Oikopleuridae</taxon>
        <taxon>Oikopleura</taxon>
    </lineage>
</organism>
<proteinExistence type="predicted"/>
<sequence length="148" mass="17064">MRRPQPLVAGPPQLNGQANHQEQERQGRRAAEQEPTPRTLRRIMMRVDSAVRFREATNEEFNRLRTEIAAIKQCLILQNQAMSFPPQNNLQQEQQVEQPMRWITKQWQNAKLLARAVLQYADELAGTVFLALLITVAPALAIRLLMQN</sequence>
<feature type="transmembrane region" description="Helical" evidence="2">
    <location>
        <begin position="124"/>
        <end position="146"/>
    </location>
</feature>
<evidence type="ECO:0000256" key="1">
    <source>
        <dbReference type="SAM" id="MobiDB-lite"/>
    </source>
</evidence>
<keyword evidence="2" id="KW-1133">Transmembrane helix</keyword>
<accession>A0ABN7SMZ4</accession>
<evidence type="ECO:0000313" key="3">
    <source>
        <dbReference type="EMBL" id="CAG5104695.1"/>
    </source>
</evidence>
<reference evidence="3 4" key="1">
    <citation type="submission" date="2021-04" db="EMBL/GenBank/DDBJ databases">
        <authorList>
            <person name="Bliznina A."/>
        </authorList>
    </citation>
    <scope>NUCLEOTIDE SEQUENCE [LARGE SCALE GENOMIC DNA]</scope>
</reference>
<feature type="region of interest" description="Disordered" evidence="1">
    <location>
        <begin position="1"/>
        <end position="37"/>
    </location>
</feature>
<keyword evidence="4" id="KW-1185">Reference proteome</keyword>